<organism evidence="1">
    <name type="scientific">Rhizophora mucronata</name>
    <name type="common">Asiatic mangrove</name>
    <dbReference type="NCBI Taxonomy" id="61149"/>
    <lineage>
        <taxon>Eukaryota</taxon>
        <taxon>Viridiplantae</taxon>
        <taxon>Streptophyta</taxon>
        <taxon>Embryophyta</taxon>
        <taxon>Tracheophyta</taxon>
        <taxon>Spermatophyta</taxon>
        <taxon>Magnoliopsida</taxon>
        <taxon>eudicotyledons</taxon>
        <taxon>Gunneridae</taxon>
        <taxon>Pentapetalae</taxon>
        <taxon>rosids</taxon>
        <taxon>fabids</taxon>
        <taxon>Malpighiales</taxon>
        <taxon>Rhizophoraceae</taxon>
        <taxon>Rhizophora</taxon>
    </lineage>
</organism>
<dbReference type="EMBL" id="GGEC01063895">
    <property type="protein sequence ID" value="MBX44379.1"/>
    <property type="molecule type" value="Transcribed_RNA"/>
</dbReference>
<proteinExistence type="predicted"/>
<name>A0A2P2NPF1_RHIMU</name>
<reference evidence="1" key="1">
    <citation type="submission" date="2018-02" db="EMBL/GenBank/DDBJ databases">
        <title>Rhizophora mucronata_Transcriptome.</title>
        <authorList>
            <person name="Meera S.P."/>
            <person name="Sreeshan A."/>
            <person name="Augustine A."/>
        </authorList>
    </citation>
    <scope>NUCLEOTIDE SEQUENCE</scope>
    <source>
        <tissue evidence="1">Leaf</tissue>
    </source>
</reference>
<dbReference type="AlphaFoldDB" id="A0A2P2NPF1"/>
<evidence type="ECO:0000313" key="1">
    <source>
        <dbReference type="EMBL" id="MBX44379.1"/>
    </source>
</evidence>
<sequence length="30" mass="3650">MINFLFFFFLITGVPYNSMKMRLHVEARVQ</sequence>
<protein>
    <submittedName>
        <fullName evidence="1">Uncharacterized protein</fullName>
    </submittedName>
</protein>
<accession>A0A2P2NPF1</accession>